<reference evidence="1" key="1">
    <citation type="submission" date="2021-03" db="EMBL/GenBank/DDBJ databases">
        <title>Draft genome sequence of rust myrtle Austropuccinia psidii MF-1, a brazilian biotype.</title>
        <authorList>
            <person name="Quecine M.C."/>
            <person name="Pachon D.M.R."/>
            <person name="Bonatelli M.L."/>
            <person name="Correr F.H."/>
            <person name="Franceschini L.M."/>
            <person name="Leite T.F."/>
            <person name="Margarido G.R.A."/>
            <person name="Almeida C.A."/>
            <person name="Ferrarezi J.A."/>
            <person name="Labate C.A."/>
        </authorList>
    </citation>
    <scope>NUCLEOTIDE SEQUENCE</scope>
    <source>
        <strain evidence="1">MF-1</strain>
    </source>
</reference>
<evidence type="ECO:0000313" key="1">
    <source>
        <dbReference type="EMBL" id="MBW0504542.1"/>
    </source>
</evidence>
<organism evidence="1 2">
    <name type="scientific">Austropuccinia psidii MF-1</name>
    <dbReference type="NCBI Taxonomy" id="1389203"/>
    <lineage>
        <taxon>Eukaryota</taxon>
        <taxon>Fungi</taxon>
        <taxon>Dikarya</taxon>
        <taxon>Basidiomycota</taxon>
        <taxon>Pucciniomycotina</taxon>
        <taxon>Pucciniomycetes</taxon>
        <taxon>Pucciniales</taxon>
        <taxon>Sphaerophragmiaceae</taxon>
        <taxon>Austropuccinia</taxon>
    </lineage>
</organism>
<protein>
    <submittedName>
        <fullName evidence="1">Uncharacterized protein</fullName>
    </submittedName>
</protein>
<proteinExistence type="predicted"/>
<keyword evidence="2" id="KW-1185">Reference proteome</keyword>
<accession>A0A9Q3DRG3</accession>
<evidence type="ECO:0000313" key="2">
    <source>
        <dbReference type="Proteomes" id="UP000765509"/>
    </source>
</evidence>
<gene>
    <name evidence="1" type="ORF">O181_044257</name>
</gene>
<name>A0A9Q3DRG3_9BASI</name>
<dbReference type="EMBL" id="AVOT02017995">
    <property type="protein sequence ID" value="MBW0504542.1"/>
    <property type="molecule type" value="Genomic_DNA"/>
</dbReference>
<comment type="caution">
    <text evidence="1">The sequence shown here is derived from an EMBL/GenBank/DDBJ whole genome shotgun (WGS) entry which is preliminary data.</text>
</comment>
<sequence>MASSDHFDPTQTYDCYKAVEVLDPAFNECLEKRKECFEHYNPRSSKFHYCFFWKKPCRHTGKHASNVRRYWWSKKDGTFGKEFPVSDAPTLMVLQGILLASEMDTDILIQ</sequence>
<dbReference type="AlphaFoldDB" id="A0A9Q3DRG3"/>
<dbReference type="Proteomes" id="UP000765509">
    <property type="component" value="Unassembled WGS sequence"/>
</dbReference>